<evidence type="ECO:0000313" key="2">
    <source>
        <dbReference type="EMBL" id="QUF04238.1"/>
    </source>
</evidence>
<gene>
    <name evidence="2" type="ORF">KCV87_33800</name>
</gene>
<feature type="transmembrane region" description="Helical" evidence="1">
    <location>
        <begin position="16"/>
        <end position="36"/>
    </location>
</feature>
<keyword evidence="1" id="KW-0472">Membrane</keyword>
<evidence type="ECO:0000313" key="3">
    <source>
        <dbReference type="Proteomes" id="UP000677152"/>
    </source>
</evidence>
<accession>A0AA45L705</accession>
<evidence type="ECO:0008006" key="4">
    <source>
        <dbReference type="Google" id="ProtNLM"/>
    </source>
</evidence>
<organism evidence="2 3">
    <name type="scientific">Actinosynnema pretiosum subsp. pretiosum</name>
    <dbReference type="NCBI Taxonomy" id="103721"/>
    <lineage>
        <taxon>Bacteria</taxon>
        <taxon>Bacillati</taxon>
        <taxon>Actinomycetota</taxon>
        <taxon>Actinomycetes</taxon>
        <taxon>Pseudonocardiales</taxon>
        <taxon>Pseudonocardiaceae</taxon>
        <taxon>Actinosynnema</taxon>
    </lineage>
</organism>
<evidence type="ECO:0000256" key="1">
    <source>
        <dbReference type="SAM" id="Phobius"/>
    </source>
</evidence>
<dbReference type="Proteomes" id="UP000677152">
    <property type="component" value="Chromosome"/>
</dbReference>
<proteinExistence type="predicted"/>
<sequence length="205" mass="20748">MPKHRAPRPPAPAVSATAWTVGAALVGVVLCLTMVLRTSEAAFSGTVSNSSNSWETGSIALAENSSGSALYSSASDGRLTGGQAVTRCITVRYDGTIASSATIKLYGSATGALAPYLDLVVDRGADSFTTPAPGCATFSARAGGVFRGTLEEFGATATDYASGVGAWSTASNGATVAFRFTITVKSVAEAQNKSAAATFTWEARG</sequence>
<name>A0AA45L705_9PSEU</name>
<keyword evidence="1" id="KW-1133">Transmembrane helix</keyword>
<reference evidence="2" key="1">
    <citation type="submission" date="2021-04" db="EMBL/GenBank/DDBJ databases">
        <title>Genomic sequence of Actinosynnema pretiosum subsp. pretiosum ATCC 31280 (C-14919).</title>
        <authorList>
            <person name="Bai L."/>
            <person name="Wang X."/>
            <person name="Xiao Y."/>
        </authorList>
    </citation>
    <scope>NUCLEOTIDE SEQUENCE</scope>
    <source>
        <strain evidence="2">ATCC 31280</strain>
    </source>
</reference>
<dbReference type="EMBL" id="CP073249">
    <property type="protein sequence ID" value="QUF04238.1"/>
    <property type="molecule type" value="Genomic_DNA"/>
</dbReference>
<keyword evidence="1" id="KW-0812">Transmembrane</keyword>
<dbReference type="AlphaFoldDB" id="A0AA45L705"/>
<protein>
    <recommendedName>
        <fullName evidence="4">Camelysin metallo-endopeptidase</fullName>
    </recommendedName>
</protein>